<comment type="caution">
    <text evidence="2">The sequence shown here is derived from an EMBL/GenBank/DDBJ whole genome shotgun (WGS) entry which is preliminary data.</text>
</comment>
<evidence type="ECO:0000256" key="1">
    <source>
        <dbReference type="SAM" id="Phobius"/>
    </source>
</evidence>
<evidence type="ECO:0000313" key="2">
    <source>
        <dbReference type="EMBL" id="RKH94823.1"/>
    </source>
</evidence>
<feature type="transmembrane region" description="Helical" evidence="1">
    <location>
        <begin position="276"/>
        <end position="297"/>
    </location>
</feature>
<accession>A0ABX9Q9B3</accession>
<keyword evidence="1" id="KW-0812">Transmembrane</keyword>
<keyword evidence="3" id="KW-1185">Reference proteome</keyword>
<gene>
    <name evidence="2" type="ORF">D7Y13_32820</name>
</gene>
<dbReference type="EMBL" id="RAWI01000366">
    <property type="protein sequence ID" value="RKH94823.1"/>
    <property type="molecule type" value="Genomic_DNA"/>
</dbReference>
<proteinExistence type="predicted"/>
<feature type="transmembrane region" description="Helical" evidence="1">
    <location>
        <begin position="217"/>
        <end position="238"/>
    </location>
</feature>
<sequence length="300" mass="32503">MFSKNTAPFVLLLLLTLHPLLRAWGRLPQGPRWVTPSLAVVALGALAFTRLFDTSIHTNLANNVMGRMLTDPAAVERLLTRDGMPPGDYVQACAGGHVITPCFDGGTLHDWHPEELNYRLRPDRWGFARWVATRGGGAYARFLVLDRPGATWREVWNALDTGLRDGTVTFMTAYLSFRPEAPERSNLERLAARHEAWRVGPLGVDPAKAFTGAIARVGLGTPLGMGLWVLAGLLVLRWRPSPTLALGIAQTVTGVGLFALAYVGDAIEVERHVFPALYLLALGIGVLGVGLVGALSARKS</sequence>
<evidence type="ECO:0000313" key="3">
    <source>
        <dbReference type="Proteomes" id="UP000278907"/>
    </source>
</evidence>
<organism evidence="2 3">
    <name type="scientific">Corallococcus praedator</name>
    <dbReference type="NCBI Taxonomy" id="2316724"/>
    <lineage>
        <taxon>Bacteria</taxon>
        <taxon>Pseudomonadati</taxon>
        <taxon>Myxococcota</taxon>
        <taxon>Myxococcia</taxon>
        <taxon>Myxococcales</taxon>
        <taxon>Cystobacterineae</taxon>
        <taxon>Myxococcaceae</taxon>
        <taxon>Corallococcus</taxon>
    </lineage>
</organism>
<reference evidence="2 3" key="1">
    <citation type="submission" date="2018-09" db="EMBL/GenBank/DDBJ databases">
        <authorList>
            <person name="Livingstone P.G."/>
            <person name="Whitworth D.E."/>
        </authorList>
    </citation>
    <scope>NUCLEOTIDE SEQUENCE [LARGE SCALE GENOMIC DNA]</scope>
    <source>
        <strain evidence="2 3">CA031B</strain>
    </source>
</reference>
<keyword evidence="1" id="KW-0472">Membrane</keyword>
<keyword evidence="1" id="KW-1133">Transmembrane helix</keyword>
<protein>
    <submittedName>
        <fullName evidence="2">Uncharacterized protein</fullName>
    </submittedName>
</protein>
<name>A0ABX9Q9B3_9BACT</name>
<dbReference type="Proteomes" id="UP000278907">
    <property type="component" value="Unassembled WGS sequence"/>
</dbReference>
<feature type="transmembrane region" description="Helical" evidence="1">
    <location>
        <begin position="244"/>
        <end position="264"/>
    </location>
</feature>